<evidence type="ECO:0000259" key="8">
    <source>
        <dbReference type="Pfam" id="PF03458"/>
    </source>
</evidence>
<dbReference type="PANTHER" id="PTHR30506">
    <property type="entry name" value="INNER MEMBRANE PROTEIN"/>
    <property type="match status" value="1"/>
</dbReference>
<feature type="domain" description="Glycine transporter" evidence="8">
    <location>
        <begin position="7"/>
        <end position="80"/>
    </location>
</feature>
<evidence type="ECO:0000256" key="2">
    <source>
        <dbReference type="ARBA" id="ARBA00008193"/>
    </source>
</evidence>
<feature type="transmembrane region" description="Helical" evidence="7">
    <location>
        <begin position="137"/>
        <end position="159"/>
    </location>
</feature>
<gene>
    <name evidence="9" type="ORF">STPYR_10739</name>
</gene>
<dbReference type="PANTHER" id="PTHR30506:SF3">
    <property type="entry name" value="UPF0126 INNER MEMBRANE PROTEIN YADS-RELATED"/>
    <property type="match status" value="1"/>
</dbReference>
<feature type="transmembrane region" description="Helical" evidence="7">
    <location>
        <begin position="64"/>
        <end position="81"/>
    </location>
</feature>
<name>A0A1Y5Q0L0_9GAMM</name>
<feature type="transmembrane region" description="Helical" evidence="7">
    <location>
        <begin position="93"/>
        <end position="117"/>
    </location>
</feature>
<reference evidence="9" key="1">
    <citation type="submission" date="2016-03" db="EMBL/GenBank/DDBJ databases">
        <authorList>
            <person name="Ploux O."/>
        </authorList>
    </citation>
    <scope>NUCLEOTIDE SEQUENCE</scope>
    <source>
        <strain evidence="9">UC10</strain>
    </source>
</reference>
<evidence type="ECO:0000256" key="6">
    <source>
        <dbReference type="ARBA" id="ARBA00023136"/>
    </source>
</evidence>
<dbReference type="Pfam" id="PF03458">
    <property type="entry name" value="Gly_transporter"/>
    <property type="match status" value="2"/>
</dbReference>
<evidence type="ECO:0000313" key="9">
    <source>
        <dbReference type="EMBL" id="SBV35809.1"/>
    </source>
</evidence>
<dbReference type="GO" id="GO:0005886">
    <property type="term" value="C:plasma membrane"/>
    <property type="evidence" value="ECO:0007669"/>
    <property type="project" value="UniProtKB-SubCell"/>
</dbReference>
<evidence type="ECO:0000256" key="1">
    <source>
        <dbReference type="ARBA" id="ARBA00004651"/>
    </source>
</evidence>
<keyword evidence="4 7" id="KW-0812">Transmembrane</keyword>
<evidence type="ECO:0000256" key="4">
    <source>
        <dbReference type="ARBA" id="ARBA00022692"/>
    </source>
</evidence>
<feature type="transmembrane region" description="Helical" evidence="7">
    <location>
        <begin position="6"/>
        <end position="25"/>
    </location>
</feature>
<feature type="domain" description="Glycine transporter" evidence="8">
    <location>
        <begin position="93"/>
        <end position="159"/>
    </location>
</feature>
<keyword evidence="5 7" id="KW-1133">Transmembrane helix</keyword>
<proteinExistence type="inferred from homology"/>
<protein>
    <recommendedName>
        <fullName evidence="8">Glycine transporter domain-containing protein</fullName>
    </recommendedName>
</protein>
<keyword evidence="6 7" id="KW-0472">Membrane</keyword>
<evidence type="ECO:0000256" key="5">
    <source>
        <dbReference type="ARBA" id="ARBA00022989"/>
    </source>
</evidence>
<sequence length="181" mass="18974">METLVLILDLIGTFVFALSGAMMGVRRRLDLFGVLVLSFAAASAGGMTRDVLIGATPVAALSDWRYPSVSLAAGIVTFLWNPRIERLSNPVRMFDALGLAVFAVAGTQKALAFGLAPPMAAAMGMLTGIGGGIARDVLLAQVPLVLRAELYAIAALAGAGRRRRPAPRPGCAVARWWSRPG</sequence>
<dbReference type="InterPro" id="IPR005115">
    <property type="entry name" value="Gly_transporter"/>
</dbReference>
<organism evidence="9">
    <name type="scientific">uncultured Stenotrophomonas sp</name>
    <dbReference type="NCBI Taxonomy" id="165438"/>
    <lineage>
        <taxon>Bacteria</taxon>
        <taxon>Pseudomonadati</taxon>
        <taxon>Pseudomonadota</taxon>
        <taxon>Gammaproteobacteria</taxon>
        <taxon>Lysobacterales</taxon>
        <taxon>Lysobacteraceae</taxon>
        <taxon>Stenotrophomonas</taxon>
        <taxon>environmental samples</taxon>
    </lineage>
</organism>
<dbReference type="AlphaFoldDB" id="A0A1Y5Q0L0"/>
<feature type="transmembrane region" description="Helical" evidence="7">
    <location>
        <begin position="32"/>
        <end position="52"/>
    </location>
</feature>
<comment type="subcellular location">
    <subcellularLocation>
        <location evidence="1">Cell membrane</location>
        <topology evidence="1">Multi-pass membrane protein</topology>
    </subcellularLocation>
</comment>
<evidence type="ECO:0000256" key="7">
    <source>
        <dbReference type="SAM" id="Phobius"/>
    </source>
</evidence>
<accession>A0A1Y5Q0L0</accession>
<evidence type="ECO:0000256" key="3">
    <source>
        <dbReference type="ARBA" id="ARBA00022475"/>
    </source>
</evidence>
<keyword evidence="3" id="KW-1003">Cell membrane</keyword>
<comment type="similarity">
    <text evidence="2">Belongs to the UPF0126 family.</text>
</comment>
<dbReference type="EMBL" id="FLTS01000001">
    <property type="protein sequence ID" value="SBV35809.1"/>
    <property type="molecule type" value="Genomic_DNA"/>
</dbReference>